<dbReference type="Proteomes" id="UP000070038">
    <property type="component" value="Unassembled WGS sequence"/>
</dbReference>
<comment type="caution">
    <text evidence="2">The sequence shown here is derived from an EMBL/GenBank/DDBJ whole genome shotgun (WGS) entry which is preliminary data.</text>
</comment>
<evidence type="ECO:0000313" key="2">
    <source>
        <dbReference type="EMBL" id="KXB09239.1"/>
    </source>
</evidence>
<keyword evidence="1" id="KW-0472">Membrane</keyword>
<keyword evidence="1" id="KW-1133">Transmembrane helix</keyword>
<keyword evidence="1" id="KW-0812">Transmembrane</keyword>
<dbReference type="EMBL" id="LHYN01000009">
    <property type="protein sequence ID" value="KXB09239.1"/>
    <property type="molecule type" value="Genomic_DNA"/>
</dbReference>
<sequence length="154" mass="16195">MKRFHTDESGVEPTVMKILVGVILVGIGLGVGIPLYLHFGRAAETTTEAMGYSLSLASSGDNIPRGDSAKITVTVSRELATFDKKATLTASGVPDNVTVLFGNKSSYTAIPGYQVKMNISVGSTATPVNNHIITVKATSEGGAEKMEAYELTIE</sequence>
<keyword evidence="3" id="KW-1185">Reference proteome</keyword>
<proteinExistence type="predicted"/>
<organism evidence="2 3">
    <name type="scientific">candidate division MSBL1 archaeon SCGC-AAA833K04</name>
    <dbReference type="NCBI Taxonomy" id="1698258"/>
    <lineage>
        <taxon>Archaea</taxon>
        <taxon>Methanobacteriati</taxon>
        <taxon>Methanobacteriota</taxon>
        <taxon>candidate division MSBL1</taxon>
    </lineage>
</organism>
<name>A0A133VS06_9EURY</name>
<accession>A0A133VS06</accession>
<feature type="transmembrane region" description="Helical" evidence="1">
    <location>
        <begin position="15"/>
        <end position="37"/>
    </location>
</feature>
<protein>
    <submittedName>
        <fullName evidence="2">Uncharacterized protein</fullName>
    </submittedName>
</protein>
<gene>
    <name evidence="2" type="ORF">AKJ46_00720</name>
</gene>
<reference evidence="2 3" key="1">
    <citation type="journal article" date="2016" name="Sci. Rep.">
        <title>Metabolic traits of an uncultured archaeal lineage -MSBL1- from brine pools of the Red Sea.</title>
        <authorList>
            <person name="Mwirichia R."/>
            <person name="Alam I."/>
            <person name="Rashid M."/>
            <person name="Vinu M."/>
            <person name="Ba-Alawi W."/>
            <person name="Anthony Kamau A."/>
            <person name="Kamanda Ngugi D."/>
            <person name="Goker M."/>
            <person name="Klenk H.P."/>
            <person name="Bajic V."/>
            <person name="Stingl U."/>
        </authorList>
    </citation>
    <scope>NUCLEOTIDE SEQUENCE [LARGE SCALE GENOMIC DNA]</scope>
    <source>
        <strain evidence="2">SCGC-AAA833K04</strain>
    </source>
</reference>
<evidence type="ECO:0000256" key="1">
    <source>
        <dbReference type="SAM" id="Phobius"/>
    </source>
</evidence>
<evidence type="ECO:0000313" key="3">
    <source>
        <dbReference type="Proteomes" id="UP000070038"/>
    </source>
</evidence>
<dbReference type="AlphaFoldDB" id="A0A133VS06"/>